<dbReference type="Pfam" id="PF01841">
    <property type="entry name" value="Transglut_core"/>
    <property type="match status" value="1"/>
</dbReference>
<evidence type="ECO:0000259" key="1">
    <source>
        <dbReference type="SMART" id="SM00460"/>
    </source>
</evidence>
<name>A0A2W5NEI4_9SPHN</name>
<dbReference type="EMBL" id="QFPX01000023">
    <property type="protein sequence ID" value="PZQ51901.1"/>
    <property type="molecule type" value="Genomic_DNA"/>
</dbReference>
<dbReference type="PANTHER" id="PTHR33490:SF12">
    <property type="entry name" value="BLL5557 PROTEIN"/>
    <property type="match status" value="1"/>
</dbReference>
<evidence type="ECO:0000313" key="3">
    <source>
        <dbReference type="Proteomes" id="UP000249082"/>
    </source>
</evidence>
<organism evidence="2 3">
    <name type="scientific">Novosphingobium pentaromativorans</name>
    <dbReference type="NCBI Taxonomy" id="205844"/>
    <lineage>
        <taxon>Bacteria</taxon>
        <taxon>Pseudomonadati</taxon>
        <taxon>Pseudomonadota</taxon>
        <taxon>Alphaproteobacteria</taxon>
        <taxon>Sphingomonadales</taxon>
        <taxon>Sphingomonadaceae</taxon>
        <taxon>Novosphingobium</taxon>
    </lineage>
</organism>
<evidence type="ECO:0000313" key="2">
    <source>
        <dbReference type="EMBL" id="PZQ51901.1"/>
    </source>
</evidence>
<accession>A0A2W5NEI4</accession>
<dbReference type="InterPro" id="IPR002931">
    <property type="entry name" value="Transglutaminase-like"/>
</dbReference>
<dbReference type="SMART" id="SM00460">
    <property type="entry name" value="TGc"/>
    <property type="match status" value="1"/>
</dbReference>
<dbReference type="Proteomes" id="UP000249082">
    <property type="component" value="Unassembled WGS sequence"/>
</dbReference>
<gene>
    <name evidence="2" type="ORF">DI555_20330</name>
</gene>
<protein>
    <submittedName>
        <fullName evidence="2">Transglutaminase</fullName>
    </submittedName>
</protein>
<feature type="domain" description="Transglutaminase-like" evidence="1">
    <location>
        <begin position="158"/>
        <end position="218"/>
    </location>
</feature>
<dbReference type="AlphaFoldDB" id="A0A2W5NEI4"/>
<reference evidence="2 3" key="1">
    <citation type="submission" date="2017-08" db="EMBL/GenBank/DDBJ databases">
        <title>Infants hospitalized years apart are colonized by the same room-sourced microbial strains.</title>
        <authorList>
            <person name="Brooks B."/>
            <person name="Olm M.R."/>
            <person name="Firek B.A."/>
            <person name="Baker R."/>
            <person name="Thomas B.C."/>
            <person name="Morowitz M.J."/>
            <person name="Banfield J.F."/>
        </authorList>
    </citation>
    <scope>NUCLEOTIDE SEQUENCE [LARGE SCALE GENOMIC DNA]</scope>
    <source>
        <strain evidence="2">S2_005_002_R2_33</strain>
    </source>
</reference>
<dbReference type="Gene3D" id="3.10.620.30">
    <property type="match status" value="1"/>
</dbReference>
<dbReference type="PANTHER" id="PTHR33490">
    <property type="entry name" value="BLR5614 PROTEIN-RELATED"/>
    <property type="match status" value="1"/>
</dbReference>
<dbReference type="Gene3D" id="2.60.40.2250">
    <property type="match status" value="1"/>
</dbReference>
<dbReference type="InterPro" id="IPR038765">
    <property type="entry name" value="Papain-like_cys_pep_sf"/>
</dbReference>
<dbReference type="SUPFAM" id="SSF54001">
    <property type="entry name" value="Cysteine proteinases"/>
    <property type="match status" value="1"/>
</dbReference>
<comment type="caution">
    <text evidence="2">The sequence shown here is derived from an EMBL/GenBank/DDBJ whole genome shotgun (WGS) entry which is preliminary data.</text>
</comment>
<sequence length="258" mass="27944">MKLAIRTELEYALSGPTDILLQLEAAILPEQAVHSAHIALPPARHFARLPGHDQIGDRIWLHLEDRLTVTYEAIVEPERLVTPLAGLPAVPPHLLPGETVDYLLPSRFCPSDTFQQFVLDQFGALQGGDRVSAIRDWVGGHMRYVPGASDAQTTAADSFRSGQGVCRDYAHLVISLCRASAIPARFASVYGLGVEPQDFHAVAEVFLDDTWHLVDATGMTRPEAMAKIGVGPDAAGVSFLTSYGPVTLERQSVDVVSV</sequence>
<proteinExistence type="predicted"/>